<proteinExistence type="predicted"/>
<evidence type="ECO:0000313" key="2">
    <source>
        <dbReference type="Proteomes" id="UP000271241"/>
    </source>
</evidence>
<dbReference type="OrthoDB" id="2013972at2759"/>
<keyword evidence="2" id="KW-1185">Reference proteome</keyword>
<dbReference type="EMBL" id="KZ992876">
    <property type="protein sequence ID" value="RKP06475.1"/>
    <property type="molecule type" value="Genomic_DNA"/>
</dbReference>
<gene>
    <name evidence="1" type="ORF">THASP1DRAFT_31708</name>
</gene>
<accession>A0A4P9XL16</accession>
<organism evidence="1 2">
    <name type="scientific">Thamnocephalis sphaerospora</name>
    <dbReference type="NCBI Taxonomy" id="78915"/>
    <lineage>
        <taxon>Eukaryota</taxon>
        <taxon>Fungi</taxon>
        <taxon>Fungi incertae sedis</taxon>
        <taxon>Zoopagomycota</taxon>
        <taxon>Zoopagomycotina</taxon>
        <taxon>Zoopagomycetes</taxon>
        <taxon>Zoopagales</taxon>
        <taxon>Sigmoideomycetaceae</taxon>
        <taxon>Thamnocephalis</taxon>
    </lineage>
</organism>
<dbReference type="STRING" id="78915.A0A4P9XL16"/>
<protein>
    <submittedName>
        <fullName evidence="1">Uncharacterized protein</fullName>
    </submittedName>
</protein>
<dbReference type="Proteomes" id="UP000271241">
    <property type="component" value="Unassembled WGS sequence"/>
</dbReference>
<name>A0A4P9XL16_9FUNG</name>
<dbReference type="AlphaFoldDB" id="A0A4P9XL16"/>
<evidence type="ECO:0000313" key="1">
    <source>
        <dbReference type="EMBL" id="RKP06475.1"/>
    </source>
</evidence>
<reference evidence="2" key="1">
    <citation type="journal article" date="2018" name="Nat. Microbiol.">
        <title>Leveraging single-cell genomics to expand the fungal tree of life.</title>
        <authorList>
            <person name="Ahrendt S.R."/>
            <person name="Quandt C.A."/>
            <person name="Ciobanu D."/>
            <person name="Clum A."/>
            <person name="Salamov A."/>
            <person name="Andreopoulos B."/>
            <person name="Cheng J.F."/>
            <person name="Woyke T."/>
            <person name="Pelin A."/>
            <person name="Henrissat B."/>
            <person name="Reynolds N.K."/>
            <person name="Benny G.L."/>
            <person name="Smith M.E."/>
            <person name="James T.Y."/>
            <person name="Grigoriev I.V."/>
        </authorList>
    </citation>
    <scope>NUCLEOTIDE SEQUENCE [LARGE SCALE GENOMIC DNA]</scope>
    <source>
        <strain evidence="2">RSA 1356</strain>
    </source>
</reference>
<sequence length="125" mass="13912">MTELSCIIKDGGPARSKSHKLVIDSFNACGVNLEAVEILDDYMRKAGLVDISVQKFKLPLGDWGGNAGRLFAKNIQEAYATLIPLYASTSGISRKELEQLAEQVEVETKDYNAYEYLYVYTGRKP</sequence>